<feature type="transmembrane region" description="Helical" evidence="1">
    <location>
        <begin position="33"/>
        <end position="54"/>
    </location>
</feature>
<keyword evidence="4" id="KW-1185">Reference proteome</keyword>
<dbReference type="GO" id="GO:0020037">
    <property type="term" value="F:heme binding"/>
    <property type="evidence" value="ECO:0007669"/>
    <property type="project" value="InterPro"/>
</dbReference>
<sequence>MLSLSTYIAIFLYLIATILQSFTLKGQAKASPVMIKLIAGSGVILHMLTVYWVLHQPGGINLGFFIAGSLVAWLVAAVVVISSLRQPIENLFIGVLPMAAIAASLAAWGPDLGAAKIFHGGLIIHILLSILAYSILTVATFQAFLLSKQDQALKQHHTRGLVASLPPLQTMERLLFEMLWIGMALLTASLLTGFIFLDNLFAQHLVHKTLLSIMAWFLYAILLWGRVFRGWRGHRAVRWTISGFFLLMLSFFGSKLVLDLIDVWTNAKS</sequence>
<name>A0A1N7J6S0_9GAMM</name>
<feature type="transmembrane region" description="Helical" evidence="1">
    <location>
        <begin position="60"/>
        <end position="84"/>
    </location>
</feature>
<dbReference type="OrthoDB" id="9780793at2"/>
<keyword evidence="1" id="KW-0812">Transmembrane</keyword>
<feature type="transmembrane region" description="Helical" evidence="1">
    <location>
        <begin position="91"/>
        <end position="110"/>
    </location>
</feature>
<dbReference type="Proteomes" id="UP000185999">
    <property type="component" value="Unassembled WGS sequence"/>
</dbReference>
<dbReference type="GO" id="GO:0005886">
    <property type="term" value="C:plasma membrane"/>
    <property type="evidence" value="ECO:0007669"/>
    <property type="project" value="TreeGrafter"/>
</dbReference>
<keyword evidence="1" id="KW-1133">Transmembrane helix</keyword>
<proteinExistence type="predicted"/>
<evidence type="ECO:0000313" key="3">
    <source>
        <dbReference type="EMBL" id="SIS44957.1"/>
    </source>
</evidence>
<accession>A0A1N7J6S0</accession>
<dbReference type="GO" id="GO:0017004">
    <property type="term" value="P:cytochrome complex assembly"/>
    <property type="evidence" value="ECO:0007669"/>
    <property type="project" value="InterPro"/>
</dbReference>
<evidence type="ECO:0000313" key="4">
    <source>
        <dbReference type="Proteomes" id="UP000185999"/>
    </source>
</evidence>
<dbReference type="STRING" id="619304.SAMN05421760_101687"/>
<evidence type="ECO:0000259" key="2">
    <source>
        <dbReference type="Pfam" id="PF01578"/>
    </source>
</evidence>
<dbReference type="EMBL" id="FTOE01000001">
    <property type="protein sequence ID" value="SIS44957.1"/>
    <property type="molecule type" value="Genomic_DNA"/>
</dbReference>
<evidence type="ECO:0000256" key="1">
    <source>
        <dbReference type="SAM" id="Phobius"/>
    </source>
</evidence>
<feature type="transmembrane region" description="Helical" evidence="1">
    <location>
        <begin position="174"/>
        <end position="197"/>
    </location>
</feature>
<keyword evidence="1" id="KW-0472">Membrane</keyword>
<dbReference type="PANTHER" id="PTHR38034">
    <property type="entry name" value="INNER MEMBRANE PROTEIN YPJD"/>
    <property type="match status" value="1"/>
</dbReference>
<protein>
    <submittedName>
        <fullName evidence="3">ABC-type uncharacterized transport system, permease component</fullName>
    </submittedName>
</protein>
<reference evidence="4" key="1">
    <citation type="submission" date="2017-01" db="EMBL/GenBank/DDBJ databases">
        <authorList>
            <person name="Varghese N."/>
            <person name="Submissions S."/>
        </authorList>
    </citation>
    <scope>NUCLEOTIDE SEQUENCE [LARGE SCALE GENOMIC DNA]</scope>
    <source>
        <strain evidence="4">DSM 22306</strain>
    </source>
</reference>
<feature type="transmembrane region" description="Helical" evidence="1">
    <location>
        <begin position="6"/>
        <end position="24"/>
    </location>
</feature>
<dbReference type="RefSeq" id="WP_054342854.1">
    <property type="nucleotide sequence ID" value="NZ_FTOE01000001.1"/>
</dbReference>
<feature type="transmembrane region" description="Helical" evidence="1">
    <location>
        <begin position="122"/>
        <end position="146"/>
    </location>
</feature>
<dbReference type="Pfam" id="PF01578">
    <property type="entry name" value="Cytochrom_C_asm"/>
    <property type="match status" value="1"/>
</dbReference>
<dbReference type="InterPro" id="IPR002541">
    <property type="entry name" value="Cyt_c_assembly"/>
</dbReference>
<feature type="transmembrane region" description="Helical" evidence="1">
    <location>
        <begin position="209"/>
        <end position="227"/>
    </location>
</feature>
<dbReference type="InterPro" id="IPR052372">
    <property type="entry name" value="YpjD/HemX"/>
</dbReference>
<feature type="domain" description="Cytochrome c assembly protein" evidence="2">
    <location>
        <begin position="45"/>
        <end position="258"/>
    </location>
</feature>
<feature type="transmembrane region" description="Helical" evidence="1">
    <location>
        <begin position="239"/>
        <end position="258"/>
    </location>
</feature>
<dbReference type="PANTHER" id="PTHR38034:SF1">
    <property type="entry name" value="INNER MEMBRANE PROTEIN YPJD"/>
    <property type="match status" value="1"/>
</dbReference>
<organism evidence="3 4">
    <name type="scientific">Neptunomonas antarctica</name>
    <dbReference type="NCBI Taxonomy" id="619304"/>
    <lineage>
        <taxon>Bacteria</taxon>
        <taxon>Pseudomonadati</taxon>
        <taxon>Pseudomonadota</taxon>
        <taxon>Gammaproteobacteria</taxon>
        <taxon>Oceanospirillales</taxon>
        <taxon>Oceanospirillaceae</taxon>
        <taxon>Neptunomonas</taxon>
    </lineage>
</organism>
<gene>
    <name evidence="3" type="ORF">SAMN05421760_101687</name>
</gene>
<dbReference type="AlphaFoldDB" id="A0A1N7J6S0"/>